<evidence type="ECO:0000313" key="3">
    <source>
        <dbReference type="Proteomes" id="UP000586827"/>
    </source>
</evidence>
<dbReference type="Proteomes" id="UP000586827">
    <property type="component" value="Unassembled WGS sequence"/>
</dbReference>
<evidence type="ECO:0000313" key="2">
    <source>
        <dbReference type="EMBL" id="NNH70630.1"/>
    </source>
</evidence>
<dbReference type="Gene3D" id="3.30.565.10">
    <property type="entry name" value="Histidine kinase-like ATPase, C-terminal domain"/>
    <property type="match status" value="1"/>
</dbReference>
<dbReference type="Pfam" id="PF13581">
    <property type="entry name" value="HATPase_c_2"/>
    <property type="match status" value="1"/>
</dbReference>
<evidence type="ECO:0000259" key="1">
    <source>
        <dbReference type="Pfam" id="PF13581"/>
    </source>
</evidence>
<sequence>MRHWLSERAIDPEQAYDILLAAGEALGNAIEHGGGARRSTGADTATVSLGAFRQCDSITVTVCDSGRWLFGCGGGERPASWPRVHHHARAGGRGRNRAHHPGHPRHAALRLPDVGRCRSSRNGPGRAVASRSARAVIGSARAVIGSAGAVIGAAGAAIGRAAQAARGSARACLRRVARVLLRMRDTCIWDTDSCSAI</sequence>
<keyword evidence="2" id="KW-0067">ATP-binding</keyword>
<dbReference type="InterPro" id="IPR036890">
    <property type="entry name" value="HATPase_C_sf"/>
</dbReference>
<organism evidence="2 3">
    <name type="scientific">Nocardia uniformis</name>
    <dbReference type="NCBI Taxonomy" id="53432"/>
    <lineage>
        <taxon>Bacteria</taxon>
        <taxon>Bacillati</taxon>
        <taxon>Actinomycetota</taxon>
        <taxon>Actinomycetes</taxon>
        <taxon>Mycobacteriales</taxon>
        <taxon>Nocardiaceae</taxon>
        <taxon>Nocardia</taxon>
    </lineage>
</organism>
<protein>
    <submittedName>
        <fullName evidence="2">ATP-binding protein</fullName>
    </submittedName>
</protein>
<name>A0A849C2G8_9NOCA</name>
<dbReference type="RefSeq" id="WP_084521514.1">
    <property type="nucleotide sequence ID" value="NZ_JABELX010000004.1"/>
</dbReference>
<gene>
    <name evidence="2" type="ORF">HLB23_12275</name>
</gene>
<proteinExistence type="predicted"/>
<keyword evidence="2" id="KW-0547">Nucleotide-binding</keyword>
<reference evidence="2 3" key="1">
    <citation type="submission" date="2020-05" db="EMBL/GenBank/DDBJ databases">
        <title>MicrobeNet Type strains.</title>
        <authorList>
            <person name="Nicholson A.C."/>
        </authorList>
    </citation>
    <scope>NUCLEOTIDE SEQUENCE [LARGE SCALE GENOMIC DNA]</scope>
    <source>
        <strain evidence="2 3">JCM 3224</strain>
    </source>
</reference>
<keyword evidence="3" id="KW-1185">Reference proteome</keyword>
<dbReference type="EMBL" id="JABELX010000004">
    <property type="protein sequence ID" value="NNH70630.1"/>
    <property type="molecule type" value="Genomic_DNA"/>
</dbReference>
<feature type="domain" description="Histidine kinase/HSP90-like ATPase" evidence="1">
    <location>
        <begin position="2"/>
        <end position="94"/>
    </location>
</feature>
<comment type="caution">
    <text evidence="2">The sequence shown here is derived from an EMBL/GenBank/DDBJ whole genome shotgun (WGS) entry which is preliminary data.</text>
</comment>
<dbReference type="GO" id="GO:0005524">
    <property type="term" value="F:ATP binding"/>
    <property type="evidence" value="ECO:0007669"/>
    <property type="project" value="UniProtKB-KW"/>
</dbReference>
<dbReference type="AlphaFoldDB" id="A0A849C2G8"/>
<dbReference type="InterPro" id="IPR003594">
    <property type="entry name" value="HATPase_dom"/>
</dbReference>
<accession>A0A849C2G8</accession>